<dbReference type="PROSITE" id="PS51186">
    <property type="entry name" value="GNAT"/>
    <property type="match status" value="1"/>
</dbReference>
<dbReference type="Pfam" id="PF13508">
    <property type="entry name" value="Acetyltransf_7"/>
    <property type="match status" value="1"/>
</dbReference>
<dbReference type="Gene3D" id="3.40.630.30">
    <property type="match status" value="1"/>
</dbReference>
<feature type="domain" description="N-acetyltransferase" evidence="2">
    <location>
        <begin position="80"/>
        <end position="225"/>
    </location>
</feature>
<dbReference type="EMBL" id="LAYC01000002">
    <property type="protein sequence ID" value="KYK57015.1"/>
    <property type="molecule type" value="Genomic_DNA"/>
</dbReference>
<protein>
    <recommendedName>
        <fullName evidence="2">N-acetyltransferase domain-containing protein</fullName>
    </recommendedName>
</protein>
<dbReference type="SUPFAM" id="SSF55729">
    <property type="entry name" value="Acyl-CoA N-acyltransferases (Nat)"/>
    <property type="match status" value="1"/>
</dbReference>
<dbReference type="InterPro" id="IPR052523">
    <property type="entry name" value="Trichothecene_AcTrans"/>
</dbReference>
<name>A0A151GIS0_DRECN</name>
<dbReference type="InterPro" id="IPR016181">
    <property type="entry name" value="Acyl_CoA_acyltransferase"/>
</dbReference>
<dbReference type="PANTHER" id="PTHR42791:SF1">
    <property type="entry name" value="N-ACETYLTRANSFERASE DOMAIN-CONTAINING PROTEIN"/>
    <property type="match status" value="1"/>
</dbReference>
<dbReference type="GO" id="GO:0016747">
    <property type="term" value="F:acyltransferase activity, transferring groups other than amino-acyl groups"/>
    <property type="evidence" value="ECO:0007669"/>
    <property type="project" value="InterPro"/>
</dbReference>
<evidence type="ECO:0000313" key="4">
    <source>
        <dbReference type="Proteomes" id="UP000076580"/>
    </source>
</evidence>
<dbReference type="CDD" id="cd04301">
    <property type="entry name" value="NAT_SF"/>
    <property type="match status" value="1"/>
</dbReference>
<evidence type="ECO:0000256" key="1">
    <source>
        <dbReference type="SAM" id="MobiDB-lite"/>
    </source>
</evidence>
<dbReference type="GeneID" id="63716665"/>
<feature type="region of interest" description="Disordered" evidence="1">
    <location>
        <begin position="225"/>
        <end position="245"/>
    </location>
</feature>
<dbReference type="Proteomes" id="UP000076580">
    <property type="component" value="Chromosome 02"/>
</dbReference>
<dbReference type="InterPro" id="IPR000182">
    <property type="entry name" value="GNAT_dom"/>
</dbReference>
<evidence type="ECO:0000313" key="3">
    <source>
        <dbReference type="EMBL" id="KYK57015.1"/>
    </source>
</evidence>
<gene>
    <name evidence="3" type="ORF">DCS_04022</name>
</gene>
<dbReference type="InParanoid" id="A0A151GIS0"/>
<dbReference type="AlphaFoldDB" id="A0A151GIS0"/>
<sequence length="245" mass="26888">MPFRIRDARRSDVEAMAAIEVQSFHASPYHRVLFPGHLRIRPGLQDQLDWYGKRAANAFGQRRTRYIVAVAEEGEPEKDATVVAFAEWVAPALDAVAGPPSKPAAKTVVPACIDLEAAARCDSEIAELMQRAMPLFGTTSLDHMWSESPNSKPLNSIAVAEPYRSKGIGRMLTRWGIDAADAGQHGIWLVSAPSGRSMYASLGFRELAAGSRAGEGQYVMLREHSPRRSLRETAIDTHHAPSDTR</sequence>
<accession>A0A151GIS0</accession>
<dbReference type="STRING" id="98403.A0A151GIS0"/>
<organism evidence="3 4">
    <name type="scientific">Drechmeria coniospora</name>
    <name type="common">Nematophagous fungus</name>
    <name type="synonym">Meria coniospora</name>
    <dbReference type="NCBI Taxonomy" id="98403"/>
    <lineage>
        <taxon>Eukaryota</taxon>
        <taxon>Fungi</taxon>
        <taxon>Dikarya</taxon>
        <taxon>Ascomycota</taxon>
        <taxon>Pezizomycotina</taxon>
        <taxon>Sordariomycetes</taxon>
        <taxon>Hypocreomycetidae</taxon>
        <taxon>Hypocreales</taxon>
        <taxon>Ophiocordycipitaceae</taxon>
        <taxon>Drechmeria</taxon>
    </lineage>
</organism>
<comment type="caution">
    <text evidence="3">The sequence shown here is derived from an EMBL/GenBank/DDBJ whole genome shotgun (WGS) entry which is preliminary data.</text>
</comment>
<dbReference type="PANTHER" id="PTHR42791">
    <property type="entry name" value="GNAT FAMILY ACETYLTRANSFERASE"/>
    <property type="match status" value="1"/>
</dbReference>
<keyword evidence="4" id="KW-1185">Reference proteome</keyword>
<reference evidence="3 4" key="1">
    <citation type="journal article" date="2016" name="Sci. Rep.">
        <title>Insights into Adaptations to a Near-Obligate Nematode Endoparasitic Lifestyle from the Finished Genome of Drechmeria coniospora.</title>
        <authorList>
            <person name="Zhang L."/>
            <person name="Zhou Z."/>
            <person name="Guo Q."/>
            <person name="Fokkens L."/>
            <person name="Miskei M."/>
            <person name="Pocsi I."/>
            <person name="Zhang W."/>
            <person name="Chen M."/>
            <person name="Wang L."/>
            <person name="Sun Y."/>
            <person name="Donzelli B.G."/>
            <person name="Gibson D.M."/>
            <person name="Nelson D.R."/>
            <person name="Luo J.G."/>
            <person name="Rep M."/>
            <person name="Liu H."/>
            <person name="Yang S."/>
            <person name="Wang J."/>
            <person name="Krasnoff S.B."/>
            <person name="Xu Y."/>
            <person name="Molnar I."/>
            <person name="Lin M."/>
        </authorList>
    </citation>
    <scope>NUCLEOTIDE SEQUENCE [LARGE SCALE GENOMIC DNA]</scope>
    <source>
        <strain evidence="3 4">ARSEF 6962</strain>
    </source>
</reference>
<dbReference type="RefSeq" id="XP_040656367.1">
    <property type="nucleotide sequence ID" value="XM_040801334.1"/>
</dbReference>
<proteinExistence type="predicted"/>
<evidence type="ECO:0000259" key="2">
    <source>
        <dbReference type="PROSITE" id="PS51186"/>
    </source>
</evidence>